<gene>
    <name evidence="2" type="ORF">BDN70DRAFT_928086</name>
</gene>
<evidence type="ECO:0000313" key="3">
    <source>
        <dbReference type="Proteomes" id="UP000807469"/>
    </source>
</evidence>
<protein>
    <submittedName>
        <fullName evidence="2">GroES-like protein</fullName>
    </submittedName>
</protein>
<dbReference type="InterPro" id="IPR020843">
    <property type="entry name" value="ER"/>
</dbReference>
<dbReference type="Gene3D" id="3.40.50.720">
    <property type="entry name" value="NAD(P)-binding Rossmann-like Domain"/>
    <property type="match status" value="1"/>
</dbReference>
<dbReference type="CDD" id="cd08249">
    <property type="entry name" value="enoyl_reductase_like"/>
    <property type="match status" value="1"/>
</dbReference>
<dbReference type="Proteomes" id="UP000807469">
    <property type="component" value="Unassembled WGS sequence"/>
</dbReference>
<dbReference type="InterPro" id="IPR013149">
    <property type="entry name" value="ADH-like_C"/>
</dbReference>
<comment type="caution">
    <text evidence="2">The sequence shown here is derived from an EMBL/GenBank/DDBJ whole genome shotgun (WGS) entry which is preliminary data.</text>
</comment>
<keyword evidence="3" id="KW-1185">Reference proteome</keyword>
<reference evidence="2" key="1">
    <citation type="submission" date="2020-11" db="EMBL/GenBank/DDBJ databases">
        <authorList>
            <consortium name="DOE Joint Genome Institute"/>
            <person name="Ahrendt S."/>
            <person name="Riley R."/>
            <person name="Andreopoulos W."/>
            <person name="Labutti K."/>
            <person name="Pangilinan J."/>
            <person name="Ruiz-Duenas F.J."/>
            <person name="Barrasa J.M."/>
            <person name="Sanchez-Garcia M."/>
            <person name="Camarero S."/>
            <person name="Miyauchi S."/>
            <person name="Serrano A."/>
            <person name="Linde D."/>
            <person name="Babiker R."/>
            <person name="Drula E."/>
            <person name="Ayuso-Fernandez I."/>
            <person name="Pacheco R."/>
            <person name="Padilla G."/>
            <person name="Ferreira P."/>
            <person name="Barriuso J."/>
            <person name="Kellner H."/>
            <person name="Castanera R."/>
            <person name="Alfaro M."/>
            <person name="Ramirez L."/>
            <person name="Pisabarro A.G."/>
            <person name="Kuo A."/>
            <person name="Tritt A."/>
            <person name="Lipzen A."/>
            <person name="He G."/>
            <person name="Yan M."/>
            <person name="Ng V."/>
            <person name="Cullen D."/>
            <person name="Martin F."/>
            <person name="Rosso M.-N."/>
            <person name="Henrissat B."/>
            <person name="Hibbett D."/>
            <person name="Martinez A.T."/>
            <person name="Grigoriev I.V."/>
        </authorList>
    </citation>
    <scope>NUCLEOTIDE SEQUENCE</scope>
    <source>
        <strain evidence="2">CIRM-BRFM 674</strain>
    </source>
</reference>
<dbReference type="Pfam" id="PF00107">
    <property type="entry name" value="ADH_zinc_N"/>
    <property type="match status" value="1"/>
</dbReference>
<dbReference type="Gene3D" id="3.90.180.10">
    <property type="entry name" value="Medium-chain alcohol dehydrogenases, catalytic domain"/>
    <property type="match status" value="1"/>
</dbReference>
<dbReference type="PANTHER" id="PTHR45348:SF2">
    <property type="entry name" value="ZINC-TYPE ALCOHOL DEHYDROGENASE-LIKE PROTEIN C2E1P3.01"/>
    <property type="match status" value="1"/>
</dbReference>
<feature type="domain" description="Enoyl reductase (ER)" evidence="1">
    <location>
        <begin position="19"/>
        <end position="351"/>
    </location>
</feature>
<dbReference type="InterPro" id="IPR011032">
    <property type="entry name" value="GroES-like_sf"/>
</dbReference>
<name>A0A9P5ZCD0_9AGAR</name>
<dbReference type="GO" id="GO:0016651">
    <property type="term" value="F:oxidoreductase activity, acting on NAD(P)H"/>
    <property type="evidence" value="ECO:0007669"/>
    <property type="project" value="InterPro"/>
</dbReference>
<organism evidence="2 3">
    <name type="scientific">Pholiota conissans</name>
    <dbReference type="NCBI Taxonomy" id="109636"/>
    <lineage>
        <taxon>Eukaryota</taxon>
        <taxon>Fungi</taxon>
        <taxon>Dikarya</taxon>
        <taxon>Basidiomycota</taxon>
        <taxon>Agaricomycotina</taxon>
        <taxon>Agaricomycetes</taxon>
        <taxon>Agaricomycetidae</taxon>
        <taxon>Agaricales</taxon>
        <taxon>Agaricineae</taxon>
        <taxon>Strophariaceae</taxon>
        <taxon>Pholiota</taxon>
    </lineage>
</organism>
<accession>A0A9P5ZCD0</accession>
<dbReference type="PANTHER" id="PTHR45348">
    <property type="entry name" value="HYPOTHETICAL OXIDOREDUCTASE (EUROFUNG)"/>
    <property type="match status" value="1"/>
</dbReference>
<evidence type="ECO:0000259" key="1">
    <source>
        <dbReference type="SMART" id="SM00829"/>
    </source>
</evidence>
<evidence type="ECO:0000313" key="2">
    <source>
        <dbReference type="EMBL" id="KAF9484841.1"/>
    </source>
</evidence>
<dbReference type="InterPro" id="IPR013154">
    <property type="entry name" value="ADH-like_N"/>
</dbReference>
<dbReference type="Pfam" id="PF08240">
    <property type="entry name" value="ADH_N"/>
    <property type="match status" value="1"/>
</dbReference>
<sequence>MITAPSVPTTEKALLLPQKQAESLVIADVQVSKPQSGEILIKVHSISLNPVDWKIHKWGIFFEDFPAILGNDMAGEVVELGKGVTDFAIGDRVFGQAPFRPDRGTFQQYVVALASTTAKIPENITYDQAATIPTVLTAAYVGLYNHIPYGLGIFSPLNNPPQRYPDTPILIFGGASSVGQSVLQLAHLSGFSPIITTASMKHTEWLKSLGATAILDRNLDVVALSAEIKKFCNGKPLKYIYDAISSPETQKAGFDILDDGGRIVNVTPPVVTPPVIESTNSKTVVHVSGVLRYESNIPLLEPLYHDHLFGLVEKGLIKSSKVEVLPHGLAGISAGLDRLEADSVSGLKLIAHPQDTTA</sequence>
<dbReference type="SUPFAM" id="SSF50129">
    <property type="entry name" value="GroES-like"/>
    <property type="match status" value="1"/>
</dbReference>
<dbReference type="SUPFAM" id="SSF51735">
    <property type="entry name" value="NAD(P)-binding Rossmann-fold domains"/>
    <property type="match status" value="1"/>
</dbReference>
<dbReference type="AlphaFoldDB" id="A0A9P5ZCD0"/>
<dbReference type="SMART" id="SM00829">
    <property type="entry name" value="PKS_ER"/>
    <property type="match status" value="1"/>
</dbReference>
<proteinExistence type="predicted"/>
<dbReference type="OrthoDB" id="3233595at2759"/>
<dbReference type="InterPro" id="IPR047122">
    <property type="entry name" value="Trans-enoyl_RdTase-like"/>
</dbReference>
<dbReference type="EMBL" id="MU155140">
    <property type="protein sequence ID" value="KAF9484841.1"/>
    <property type="molecule type" value="Genomic_DNA"/>
</dbReference>
<dbReference type="InterPro" id="IPR036291">
    <property type="entry name" value="NAD(P)-bd_dom_sf"/>
</dbReference>